<dbReference type="Pfam" id="PF02311">
    <property type="entry name" value="AraC_binding"/>
    <property type="match status" value="1"/>
</dbReference>
<dbReference type="InterPro" id="IPR014710">
    <property type="entry name" value="RmlC-like_jellyroll"/>
</dbReference>
<evidence type="ECO:0000313" key="6">
    <source>
        <dbReference type="Proteomes" id="UP000712157"/>
    </source>
</evidence>
<dbReference type="InterPro" id="IPR037923">
    <property type="entry name" value="HTH-like"/>
</dbReference>
<evidence type="ECO:0000256" key="2">
    <source>
        <dbReference type="ARBA" id="ARBA00023125"/>
    </source>
</evidence>
<dbReference type="InterPro" id="IPR003313">
    <property type="entry name" value="AraC-bd"/>
</dbReference>
<reference evidence="5" key="1">
    <citation type="submission" date="2021-06" db="EMBL/GenBank/DDBJ databases">
        <title>Description of novel taxa of the family Lachnospiraceae.</title>
        <authorList>
            <person name="Chaplin A.V."/>
            <person name="Sokolova S.R."/>
            <person name="Pikina A.P."/>
            <person name="Korzhanova M."/>
            <person name="Belova V."/>
            <person name="Korostin D."/>
            <person name="Efimov B.A."/>
        </authorList>
    </citation>
    <scope>NUCLEOTIDE SEQUENCE</scope>
    <source>
        <strain evidence="5">ASD5720</strain>
    </source>
</reference>
<dbReference type="AlphaFoldDB" id="A0A949NC49"/>
<accession>A0A949NC49</accession>
<keyword evidence="6" id="KW-1185">Reference proteome</keyword>
<evidence type="ECO:0000256" key="3">
    <source>
        <dbReference type="ARBA" id="ARBA00023163"/>
    </source>
</evidence>
<dbReference type="GO" id="GO:0003700">
    <property type="term" value="F:DNA-binding transcription factor activity"/>
    <property type="evidence" value="ECO:0007669"/>
    <property type="project" value="InterPro"/>
</dbReference>
<keyword evidence="2" id="KW-0238">DNA-binding</keyword>
<evidence type="ECO:0000313" key="5">
    <source>
        <dbReference type="EMBL" id="MBU9738287.1"/>
    </source>
</evidence>
<sequence>MVQLQPRAETSLFNGNIRFVGFASLQFHPDPDFKIFIHNLPIPVSPHIHDYYEAVYVYEGSFVYQVKDRTISLSIGDFIMIPPGCVHSILDSSKVCQGINLLINPDYLEHTLKPLLAAEFMDQSRSVIHVTTTNDPRMRSLVDTLLEEHFFAEKQNRQFINCYLALILNTCERISRQMQASAKEQKEARKELITAKILRYIHLNYKEVSLPQLSGRFAYSQNYISHLIREATGYTFSEYKLKIQLDTAIQLLSQNDLSVNKIADLTGFTNYSYFYKKFREKVQMTPAEYRKELIINTSTDDSAKP</sequence>
<gene>
    <name evidence="5" type="ORF">KTH89_17220</name>
</gene>
<proteinExistence type="predicted"/>
<dbReference type="SMART" id="SM00342">
    <property type="entry name" value="HTH_ARAC"/>
    <property type="match status" value="1"/>
</dbReference>
<dbReference type="SUPFAM" id="SSF51215">
    <property type="entry name" value="Regulatory protein AraC"/>
    <property type="match status" value="1"/>
</dbReference>
<dbReference type="SUPFAM" id="SSF46689">
    <property type="entry name" value="Homeodomain-like"/>
    <property type="match status" value="1"/>
</dbReference>
<feature type="domain" description="HTH araC/xylS-type" evidence="4">
    <location>
        <begin position="195"/>
        <end position="292"/>
    </location>
</feature>
<keyword evidence="3" id="KW-0804">Transcription</keyword>
<dbReference type="PROSITE" id="PS01124">
    <property type="entry name" value="HTH_ARAC_FAMILY_2"/>
    <property type="match status" value="1"/>
</dbReference>
<organism evidence="5 6">
    <name type="scientific">Diplocloster agilis</name>
    <dbReference type="NCBI Taxonomy" id="2850323"/>
    <lineage>
        <taxon>Bacteria</taxon>
        <taxon>Bacillati</taxon>
        <taxon>Bacillota</taxon>
        <taxon>Clostridia</taxon>
        <taxon>Lachnospirales</taxon>
        <taxon>Lachnospiraceae</taxon>
        <taxon>Diplocloster</taxon>
    </lineage>
</organism>
<dbReference type="InterPro" id="IPR009057">
    <property type="entry name" value="Homeodomain-like_sf"/>
</dbReference>
<evidence type="ECO:0000259" key="4">
    <source>
        <dbReference type="PROSITE" id="PS01124"/>
    </source>
</evidence>
<dbReference type="Gene3D" id="2.60.120.10">
    <property type="entry name" value="Jelly Rolls"/>
    <property type="match status" value="1"/>
</dbReference>
<dbReference type="EMBL" id="JAHQCW010000032">
    <property type="protein sequence ID" value="MBU9738287.1"/>
    <property type="molecule type" value="Genomic_DNA"/>
</dbReference>
<dbReference type="Pfam" id="PF12833">
    <property type="entry name" value="HTH_18"/>
    <property type="match status" value="1"/>
</dbReference>
<dbReference type="PANTHER" id="PTHR43280">
    <property type="entry name" value="ARAC-FAMILY TRANSCRIPTIONAL REGULATOR"/>
    <property type="match status" value="1"/>
</dbReference>
<dbReference type="GO" id="GO:0043565">
    <property type="term" value="F:sequence-specific DNA binding"/>
    <property type="evidence" value="ECO:0007669"/>
    <property type="project" value="InterPro"/>
</dbReference>
<dbReference type="InterPro" id="IPR018060">
    <property type="entry name" value="HTH_AraC"/>
</dbReference>
<evidence type="ECO:0000256" key="1">
    <source>
        <dbReference type="ARBA" id="ARBA00023015"/>
    </source>
</evidence>
<dbReference type="Gene3D" id="1.10.10.60">
    <property type="entry name" value="Homeodomain-like"/>
    <property type="match status" value="2"/>
</dbReference>
<keyword evidence="1" id="KW-0805">Transcription regulation</keyword>
<comment type="caution">
    <text evidence="5">The sequence shown here is derived from an EMBL/GenBank/DDBJ whole genome shotgun (WGS) entry which is preliminary data.</text>
</comment>
<dbReference type="PROSITE" id="PS00041">
    <property type="entry name" value="HTH_ARAC_FAMILY_1"/>
    <property type="match status" value="1"/>
</dbReference>
<dbReference type="Proteomes" id="UP000712157">
    <property type="component" value="Unassembled WGS sequence"/>
</dbReference>
<protein>
    <submittedName>
        <fullName evidence="5">AraC family transcriptional regulator</fullName>
    </submittedName>
</protein>
<name>A0A949NC49_9FIRM</name>
<dbReference type="InterPro" id="IPR018062">
    <property type="entry name" value="HTH_AraC-typ_CS"/>
</dbReference>
<dbReference type="PANTHER" id="PTHR43280:SF2">
    <property type="entry name" value="HTH-TYPE TRANSCRIPTIONAL REGULATOR EXSA"/>
    <property type="match status" value="1"/>
</dbReference>